<evidence type="ECO:0000256" key="5">
    <source>
        <dbReference type="PIRSR" id="PIRSR601344-1"/>
    </source>
</evidence>
<feature type="binding site" description="axial binding residue" evidence="5">
    <location>
        <position position="297"/>
    </location>
    <ligand>
        <name>chlorophyll b</name>
        <dbReference type="ChEBI" id="CHEBI:61721"/>
        <label>1</label>
    </ligand>
    <ligandPart>
        <name>Mg</name>
        <dbReference type="ChEBI" id="CHEBI:25107"/>
    </ligandPart>
</feature>
<reference evidence="7" key="1">
    <citation type="submission" date="2021-02" db="EMBL/GenBank/DDBJ databases">
        <authorList>
            <person name="Dougan E. K."/>
            <person name="Rhodes N."/>
            <person name="Thang M."/>
            <person name="Chan C."/>
        </authorList>
    </citation>
    <scope>NUCLEOTIDE SEQUENCE</scope>
</reference>
<evidence type="ECO:0000256" key="6">
    <source>
        <dbReference type="SAM" id="SignalP"/>
    </source>
</evidence>
<evidence type="ECO:0000256" key="1">
    <source>
        <dbReference type="ARBA" id="ARBA00004229"/>
    </source>
</evidence>
<dbReference type="GO" id="GO:0009765">
    <property type="term" value="P:photosynthesis, light harvesting"/>
    <property type="evidence" value="ECO:0007669"/>
    <property type="project" value="InterPro"/>
</dbReference>
<dbReference type="Proteomes" id="UP000654075">
    <property type="component" value="Unassembled WGS sequence"/>
</dbReference>
<name>A0A813H002_POLGL</name>
<dbReference type="PANTHER" id="PTHR21649">
    <property type="entry name" value="CHLOROPHYLL A/B BINDING PROTEIN"/>
    <property type="match status" value="1"/>
</dbReference>
<comment type="subcellular location">
    <subcellularLocation>
        <location evidence="1">Plastid</location>
        <location evidence="1">Chloroplast</location>
    </subcellularLocation>
</comment>
<evidence type="ECO:0000256" key="4">
    <source>
        <dbReference type="ARBA" id="ARBA00022640"/>
    </source>
</evidence>
<keyword evidence="3" id="KW-0602">Photosynthesis</keyword>
<dbReference type="Pfam" id="PF00504">
    <property type="entry name" value="Chloroa_b-bind"/>
    <property type="match status" value="1"/>
</dbReference>
<feature type="binding site" description="axial binding residue" evidence="5">
    <location>
        <position position="285"/>
    </location>
    <ligand>
        <name>chlorophyll b</name>
        <dbReference type="ChEBI" id="CHEBI:61721"/>
        <label>1</label>
    </ligand>
    <ligandPart>
        <name>Mg</name>
        <dbReference type="ChEBI" id="CHEBI:25107"/>
    </ligandPart>
</feature>
<organism evidence="7 8">
    <name type="scientific">Polarella glacialis</name>
    <name type="common">Dinoflagellate</name>
    <dbReference type="NCBI Taxonomy" id="89957"/>
    <lineage>
        <taxon>Eukaryota</taxon>
        <taxon>Sar</taxon>
        <taxon>Alveolata</taxon>
        <taxon>Dinophyceae</taxon>
        <taxon>Suessiales</taxon>
        <taxon>Suessiaceae</taxon>
        <taxon>Polarella</taxon>
    </lineage>
</organism>
<keyword evidence="4" id="KW-0934">Plastid</keyword>
<dbReference type="GO" id="GO:0009507">
    <property type="term" value="C:chloroplast"/>
    <property type="evidence" value="ECO:0007669"/>
    <property type="project" value="UniProtKB-SubCell"/>
</dbReference>
<accession>A0A813H002</accession>
<feature type="binding site" evidence="5">
    <location>
        <position position="242"/>
    </location>
    <ligand>
        <name>chlorophyll a</name>
        <dbReference type="ChEBI" id="CHEBI:58416"/>
        <label>1</label>
    </ligand>
</feature>
<evidence type="ECO:0000313" key="8">
    <source>
        <dbReference type="Proteomes" id="UP000654075"/>
    </source>
</evidence>
<keyword evidence="5" id="KW-0157">Chromophore</keyword>
<keyword evidence="5" id="KW-0148">Chlorophyll</keyword>
<evidence type="ECO:0000256" key="3">
    <source>
        <dbReference type="ARBA" id="ARBA00022531"/>
    </source>
</evidence>
<comment type="caution">
    <text evidence="7">The sequence shown here is derived from an EMBL/GenBank/DDBJ whole genome shotgun (WGS) entry which is preliminary data.</text>
</comment>
<feature type="binding site" evidence="5">
    <location>
        <position position="239"/>
    </location>
    <ligand>
        <name>chlorophyll a</name>
        <dbReference type="ChEBI" id="CHEBI:58416"/>
        <label>1</label>
    </ligand>
</feature>
<dbReference type="SUPFAM" id="SSF103511">
    <property type="entry name" value="Chlorophyll a-b binding protein"/>
    <property type="match status" value="1"/>
</dbReference>
<dbReference type="InterPro" id="IPR022796">
    <property type="entry name" value="Chloroa_b-bind"/>
</dbReference>
<evidence type="ECO:0000256" key="2">
    <source>
        <dbReference type="ARBA" id="ARBA00022528"/>
    </source>
</evidence>
<protein>
    <submittedName>
        <fullName evidence="7">Uncharacterized protein</fullName>
    </submittedName>
</protein>
<feature type="chain" id="PRO_5032971023" evidence="6">
    <location>
        <begin position="23"/>
        <end position="1316"/>
    </location>
</feature>
<feature type="binding site" evidence="5">
    <location>
        <position position="349"/>
    </location>
    <ligand>
        <name>chlorophyll a</name>
        <dbReference type="ChEBI" id="CHEBI:58416"/>
        <label>1</label>
    </ligand>
</feature>
<proteinExistence type="predicted"/>
<dbReference type="GO" id="GO:0016168">
    <property type="term" value="F:chlorophyll binding"/>
    <property type="evidence" value="ECO:0007669"/>
    <property type="project" value="UniProtKB-KW"/>
</dbReference>
<dbReference type="Gene3D" id="1.10.3460.10">
    <property type="entry name" value="Chlorophyll a/b binding protein domain"/>
    <property type="match status" value="1"/>
</dbReference>
<dbReference type="OrthoDB" id="423598at2759"/>
<feature type="binding site" evidence="5">
    <location>
        <position position="225"/>
    </location>
    <ligand>
        <name>chlorophyll a</name>
        <dbReference type="ChEBI" id="CHEBI:58416"/>
        <label>1</label>
    </ligand>
</feature>
<gene>
    <name evidence="7" type="ORF">PGLA1383_LOCUS47101</name>
</gene>
<dbReference type="InterPro" id="IPR001344">
    <property type="entry name" value="Chloro_AB-bd_pln"/>
</dbReference>
<evidence type="ECO:0000313" key="7">
    <source>
        <dbReference type="EMBL" id="CAE8630937.1"/>
    </source>
</evidence>
<feature type="binding site" evidence="5">
    <location>
        <position position="354"/>
    </location>
    <ligand>
        <name>chlorophyll a</name>
        <dbReference type="ChEBI" id="CHEBI:58416"/>
        <label>1</label>
    </ligand>
</feature>
<keyword evidence="2" id="KW-0150">Chloroplast</keyword>
<dbReference type="GO" id="GO:0016020">
    <property type="term" value="C:membrane"/>
    <property type="evidence" value="ECO:0007669"/>
    <property type="project" value="InterPro"/>
</dbReference>
<dbReference type="EMBL" id="CAJNNV010029986">
    <property type="protein sequence ID" value="CAE8630937.1"/>
    <property type="molecule type" value="Genomic_DNA"/>
</dbReference>
<feature type="signal peptide" evidence="6">
    <location>
        <begin position="1"/>
        <end position="22"/>
    </location>
</feature>
<keyword evidence="8" id="KW-1185">Reference proteome</keyword>
<sequence length="1316" mass="136817">MAVPQSSRLAAVSLLLGGAAWAQTAFVPQKAGTGRVGRVQSPLLRGAVGPAAAAAGAEGSTESFCATALLPVGLAAASLAIASFKAQYRRQPAPKRAEGSAESLGATALLPVGPAAASLAVASIGAQHRRPPATQRAEVSAETWGATTFLPVGLVAASLAVASLKAQHRRQPATQRRFFSGGSAPTPVAATSYKDYNDPFLGSADLGFDPLNLAVAGGTFDKAVSAVPETTYYNYRESEVKHGRFAMVAFLAIFAEAADRSAVLHQLGQVKIEDKLDGTLGLDEVQAPVLLVGLGIQALAEYNLQNSEKDGNFLSVEYKKDRMPGDLGFDPLGLGKGTGADKKGLHNTEINTGRLAMIGVTTFLFKEFIVKDASLASKILCIYATICFADFRPDGRLGNADGPQIDTHEHLDGEVNSATLKAISSIKAAHPSGSPLQLLMTKSAPSAHPQGVLSHKLTVHGWIWERRSTCEQGEPLHGHRSSEREWLNFRLRADFTSANRQVARCFTKLQTLGATKSQVHTLLLMLPTPSAGGFSAAWSLVVEVASARAVGFAMQQDALGVAPAGIKLQQLTSSVQVPGSKTIVQLAFVLGLWASELDVTLAVPELTLRSITSCGPSPGWPFPAASAVVITSEAMACNLRQVSTGEPSTEFRIRLDAENRGVLPGTKGVFTLSLRWSNRNELVSTQDYYSVEPPFGGFSGPKAGASLALSVRGSVGPLILCFPTSVTAAPQYAACQADMRLQISLVRDQLLAIRSSSAAPLSQQLDAANCGEVLLETFGDGSEGFPAPTSCRWDKMTQAGDRIELTFGRSKGLPSLEAGRNYSLVFHAELLGVEPASDSPALGLGLLCGSQALESSELKLLGPGGAPLQLLAPASSGAALQLVSPTEGSSSSGTTNLQLRATGLQPAAGRAAKLRLSMLPVFGPLAFSSSSDSAVSVSLQAWWSSGGLGGADASADLQAVSRSLATGFLPVLPWVSVEMALPAGWGTQLRALQASINLASSGDQVSLATGFGAHPYVFLELLGATDGDALLLGSSGPWLWATPPGLRAVRLLPSSQMGSTAQRIELFLTLGFATRGATFIIHAPAGVLIDGYGPSASSSLGVVSISPVRKSLPLPADSVGPQGAGGIQAVTLTVPSTVVLWQATSYAYSLYVRNPPVLASSLEWSVTVEFTRSLPAGGSASGVTLRVQKAVTSADGAFVVVPALEGCSLTPSSMKLGSENSVQVFFALPAQGFTADLSARPFTLRLLSPRAFRFDSPGFRPLRNLPPAAAGGTECSVPSPQELSCKLPLGFSFQASKGYAFEADVVNPSMPSGGSE</sequence>
<feature type="binding site" description="axial binding residue" evidence="5">
    <location>
        <position position="244"/>
    </location>
    <ligand>
        <name>chlorophyll b</name>
        <dbReference type="ChEBI" id="CHEBI:61721"/>
        <label>1</label>
    </ligand>
    <ligandPart>
        <name>Mg</name>
        <dbReference type="ChEBI" id="CHEBI:25107"/>
    </ligandPart>
</feature>
<keyword evidence="6" id="KW-0732">Signal</keyword>
<feature type="non-terminal residue" evidence="7">
    <location>
        <position position="1"/>
    </location>
</feature>